<name>A0ABU5CD69_9BACI</name>
<dbReference type="EMBL" id="JAROCA020000001">
    <property type="protein sequence ID" value="MDY0404286.1"/>
    <property type="molecule type" value="Genomic_DNA"/>
</dbReference>
<evidence type="ECO:0000313" key="3">
    <source>
        <dbReference type="Proteomes" id="UP001228376"/>
    </source>
</evidence>
<dbReference type="InterPro" id="IPR036281">
    <property type="entry name" value="SinR/SinI_dimer_dom_sf"/>
</dbReference>
<dbReference type="PROSITE" id="PS51500">
    <property type="entry name" value="SIN"/>
    <property type="match status" value="1"/>
</dbReference>
<keyword evidence="3" id="KW-1185">Reference proteome</keyword>
<comment type="caution">
    <text evidence="2">The sequence shown here is derived from an EMBL/GenBank/DDBJ whole genome shotgun (WGS) entry which is preliminary data.</text>
</comment>
<accession>A0ABU5CD69</accession>
<dbReference type="Proteomes" id="UP001228376">
    <property type="component" value="Unassembled WGS sequence"/>
</dbReference>
<dbReference type="RefSeq" id="WP_320384167.1">
    <property type="nucleotide sequence ID" value="NZ_JAROCA020000001.1"/>
</dbReference>
<sequence>MKIIAELGGRKLDGEWVQLILQAKEAGLKADEVRTFLQKRAKHKKQISSKKLILHQGKHQGGLYFSFCENTNRLDCSCRYCLQDPHVFSFISLYL</sequence>
<protein>
    <submittedName>
        <fullName evidence="2">Anti-repressor SinI family protein</fullName>
    </submittedName>
</protein>
<feature type="domain" description="Sin" evidence="1">
    <location>
        <begin position="3"/>
        <end position="41"/>
    </location>
</feature>
<evidence type="ECO:0000259" key="1">
    <source>
        <dbReference type="PROSITE" id="PS51500"/>
    </source>
</evidence>
<proteinExistence type="predicted"/>
<organism evidence="2 3">
    <name type="scientific">Tigheibacillus jepli</name>
    <dbReference type="NCBI Taxonomy" id="3035914"/>
    <lineage>
        <taxon>Bacteria</taxon>
        <taxon>Bacillati</taxon>
        <taxon>Bacillota</taxon>
        <taxon>Bacilli</taxon>
        <taxon>Bacillales</taxon>
        <taxon>Bacillaceae</taxon>
        <taxon>Tigheibacillus</taxon>
    </lineage>
</organism>
<dbReference type="InterPro" id="IPR010981">
    <property type="entry name" value="SinR/SinI_dimer_dom"/>
</dbReference>
<evidence type="ECO:0000313" key="2">
    <source>
        <dbReference type="EMBL" id="MDY0404286.1"/>
    </source>
</evidence>
<gene>
    <name evidence="2" type="ORF">P5G51_001620</name>
</gene>
<dbReference type="SUPFAM" id="SSF47406">
    <property type="entry name" value="SinR repressor dimerisation domain-like"/>
    <property type="match status" value="1"/>
</dbReference>
<dbReference type="Pfam" id="PF08671">
    <property type="entry name" value="SinI"/>
    <property type="match status" value="1"/>
</dbReference>
<reference evidence="2 3" key="1">
    <citation type="submission" date="2023-10" db="EMBL/GenBank/DDBJ databases">
        <title>179-bfca-hs.</title>
        <authorList>
            <person name="Miliotis G."/>
            <person name="Sengupta P."/>
            <person name="Hameed A."/>
            <person name="Chuvochina M."/>
            <person name="Mcdonagh F."/>
            <person name="Simpson A.C."/>
            <person name="Singh N.K."/>
            <person name="Rekha P.D."/>
            <person name="Raman K."/>
            <person name="Hugenholtz P."/>
            <person name="Venkateswaran K."/>
        </authorList>
    </citation>
    <scope>NUCLEOTIDE SEQUENCE [LARGE SCALE GENOMIC DNA]</scope>
    <source>
        <strain evidence="2 3">179-BFC-A-HS</strain>
    </source>
</reference>